<dbReference type="PANTHER" id="PTHR13832:SF301">
    <property type="entry name" value="PROTEIN PHOSPHATASE 2C 29"/>
    <property type="match status" value="1"/>
</dbReference>
<dbReference type="Pfam" id="PF00481">
    <property type="entry name" value="PP2C"/>
    <property type="match status" value="2"/>
</dbReference>
<evidence type="ECO:0000256" key="2">
    <source>
        <dbReference type="ARBA" id="ARBA00001946"/>
    </source>
</evidence>
<feature type="domain" description="PPM-type phosphatase" evidence="13">
    <location>
        <begin position="213"/>
        <end position="668"/>
    </location>
</feature>
<evidence type="ECO:0000256" key="8">
    <source>
        <dbReference type="ARBA" id="ARBA00022912"/>
    </source>
</evidence>
<accession>A0A199VJD2</accession>
<dbReference type="EMBL" id="LSRQ01001610">
    <property type="protein sequence ID" value="OAY77118.1"/>
    <property type="molecule type" value="Genomic_DNA"/>
</dbReference>
<dbReference type="GO" id="GO:0046872">
    <property type="term" value="F:metal ion binding"/>
    <property type="evidence" value="ECO:0007669"/>
    <property type="project" value="UniProtKB-KW"/>
</dbReference>
<reference evidence="14 15" key="1">
    <citation type="journal article" date="2016" name="DNA Res.">
        <title>The draft genome of MD-2 pineapple using hybrid error correction of long reads.</title>
        <authorList>
            <person name="Redwan R.M."/>
            <person name="Saidin A."/>
            <person name="Kumar S.V."/>
        </authorList>
    </citation>
    <scope>NUCLEOTIDE SEQUENCE [LARGE SCALE GENOMIC DNA]</scope>
    <source>
        <strain evidence="15">cv. MD2</strain>
        <tissue evidence="14">Leaf</tissue>
    </source>
</reference>
<dbReference type="SMART" id="SM00332">
    <property type="entry name" value="PP2Cc"/>
    <property type="match status" value="1"/>
</dbReference>
<evidence type="ECO:0000256" key="5">
    <source>
        <dbReference type="ARBA" id="ARBA00022723"/>
    </source>
</evidence>
<evidence type="ECO:0000256" key="1">
    <source>
        <dbReference type="ARBA" id="ARBA00001936"/>
    </source>
</evidence>
<dbReference type="Gene3D" id="3.60.40.10">
    <property type="entry name" value="PPM-type phosphatase domain"/>
    <property type="match status" value="1"/>
</dbReference>
<sequence length="680" mass="73669">MGSGASRLFSCVRPSGGGVGGGDGAAAGFDPGPLDETLGHSFCYVRSSSPAHSRSSSASSCTGGGGGGGGGGGAAAVETAFKTISGASVSANSSATLPVYGSGASAAASSGFRSSSSFSALPLQLAAASGPLDRGFFLSGPIERGALSGPLDQVPFSGPIVKKKRRGLPRRLRKPSLFGRSLSEKNRPWVVPLRSFNGRKGDLPDAAAADCSAAAEGSVQWAHGKAGEDRVHIVVSEEHRWLFVGIYDGFNGPEAPDFLVANLYRSVFDELRGLFWAEDEEEPLPQESTFEKDERRTRGSVLEDSRVVSKPLWQFLADGDGDAELDFSGSGRFAFSLSKLRYGIGSWRKDGRKVRLPRWIYASDDKAKESSRVVADRGSSGSSRRRKAAPAVADHGLVLGALARALETTELAFLEMTDRAMDCNPEMALMGSCLLVALMRDDDVYIMNVGDSRAIVAQRRDWGSVDRRMDDGGFGCNDGGRNCDVEIDEASRREATELGALQLSTDHSTSIKEEVLRIKREHPDDDQCIVNERVKGRLKVTRAFGAGYLKQPKWNDGLLEMFRNEFVGTAPYITCTPSLRHYKLRPNDQFLVLSSDGLYQYLSNKEVVLHVENFIERFPDGDPAQSLIEELLFRAAQKAGMDFFELLDIPQGDRRKYHDDVTVMVISLEGRIWKSSGKYV</sequence>
<organism evidence="14 15">
    <name type="scientific">Ananas comosus</name>
    <name type="common">Pineapple</name>
    <name type="synonym">Ananas ananas</name>
    <dbReference type="NCBI Taxonomy" id="4615"/>
    <lineage>
        <taxon>Eukaryota</taxon>
        <taxon>Viridiplantae</taxon>
        <taxon>Streptophyta</taxon>
        <taxon>Embryophyta</taxon>
        <taxon>Tracheophyta</taxon>
        <taxon>Spermatophyta</taxon>
        <taxon>Magnoliopsida</taxon>
        <taxon>Liliopsida</taxon>
        <taxon>Poales</taxon>
        <taxon>Bromeliaceae</taxon>
        <taxon>Bromelioideae</taxon>
        <taxon>Ananas</taxon>
    </lineage>
</organism>
<dbReference type="InterPro" id="IPR036457">
    <property type="entry name" value="PPM-type-like_dom_sf"/>
</dbReference>
<evidence type="ECO:0000256" key="12">
    <source>
        <dbReference type="SAM" id="MobiDB-lite"/>
    </source>
</evidence>
<keyword evidence="9" id="KW-0464">Manganese</keyword>
<dbReference type="FunFam" id="3.60.40.10:FF:000053">
    <property type="entry name" value="Protein phosphatase 2C 29"/>
    <property type="match status" value="1"/>
</dbReference>
<evidence type="ECO:0000313" key="14">
    <source>
        <dbReference type="EMBL" id="OAY77118.1"/>
    </source>
</evidence>
<comment type="catalytic activity">
    <reaction evidence="11">
        <text>O-phospho-L-threonyl-[protein] + H2O = L-threonyl-[protein] + phosphate</text>
        <dbReference type="Rhea" id="RHEA:47004"/>
        <dbReference type="Rhea" id="RHEA-COMP:11060"/>
        <dbReference type="Rhea" id="RHEA-COMP:11605"/>
        <dbReference type="ChEBI" id="CHEBI:15377"/>
        <dbReference type="ChEBI" id="CHEBI:30013"/>
        <dbReference type="ChEBI" id="CHEBI:43474"/>
        <dbReference type="ChEBI" id="CHEBI:61977"/>
        <dbReference type="EC" id="3.1.3.16"/>
    </reaction>
</comment>
<feature type="region of interest" description="Disordered" evidence="12">
    <location>
        <begin position="49"/>
        <end position="69"/>
    </location>
</feature>
<keyword evidence="5" id="KW-0479">Metal-binding</keyword>
<comment type="caution">
    <text evidence="14">The sequence shown here is derived from an EMBL/GenBank/DDBJ whole genome shotgun (WGS) entry which is preliminary data.</text>
</comment>
<evidence type="ECO:0000313" key="15">
    <source>
        <dbReference type="Proteomes" id="UP000092600"/>
    </source>
</evidence>
<evidence type="ECO:0000256" key="3">
    <source>
        <dbReference type="ARBA" id="ARBA00006702"/>
    </source>
</evidence>
<evidence type="ECO:0000259" key="13">
    <source>
        <dbReference type="PROSITE" id="PS51746"/>
    </source>
</evidence>
<evidence type="ECO:0000256" key="11">
    <source>
        <dbReference type="ARBA" id="ARBA00048336"/>
    </source>
</evidence>
<comment type="cofactor">
    <cofactor evidence="2">
        <name>Mg(2+)</name>
        <dbReference type="ChEBI" id="CHEBI:18420"/>
    </cofactor>
</comment>
<gene>
    <name evidence="14" type="ORF">ACMD2_07044</name>
</gene>
<proteinExistence type="inferred from homology"/>
<evidence type="ECO:0000256" key="4">
    <source>
        <dbReference type="ARBA" id="ARBA00013081"/>
    </source>
</evidence>
<evidence type="ECO:0000256" key="7">
    <source>
        <dbReference type="ARBA" id="ARBA00022842"/>
    </source>
</evidence>
<name>A0A199VJD2_ANACO</name>
<feature type="compositionally biased region" description="Low complexity" evidence="12">
    <location>
        <begin position="49"/>
        <end position="61"/>
    </location>
</feature>
<dbReference type="InterPro" id="IPR015655">
    <property type="entry name" value="PP2C"/>
</dbReference>
<keyword evidence="7" id="KW-0460">Magnesium</keyword>
<dbReference type="AlphaFoldDB" id="A0A199VJD2"/>
<dbReference type="STRING" id="4615.A0A199VJD2"/>
<dbReference type="EC" id="3.1.3.16" evidence="4"/>
<dbReference type="GO" id="GO:0004722">
    <property type="term" value="F:protein serine/threonine phosphatase activity"/>
    <property type="evidence" value="ECO:0007669"/>
    <property type="project" value="UniProtKB-EC"/>
</dbReference>
<comment type="cofactor">
    <cofactor evidence="1">
        <name>Mn(2+)</name>
        <dbReference type="ChEBI" id="CHEBI:29035"/>
    </cofactor>
</comment>
<dbReference type="PROSITE" id="PS51746">
    <property type="entry name" value="PPM_2"/>
    <property type="match status" value="1"/>
</dbReference>
<comment type="catalytic activity">
    <reaction evidence="10">
        <text>O-phospho-L-seryl-[protein] + H2O = L-seryl-[protein] + phosphate</text>
        <dbReference type="Rhea" id="RHEA:20629"/>
        <dbReference type="Rhea" id="RHEA-COMP:9863"/>
        <dbReference type="Rhea" id="RHEA-COMP:11604"/>
        <dbReference type="ChEBI" id="CHEBI:15377"/>
        <dbReference type="ChEBI" id="CHEBI:29999"/>
        <dbReference type="ChEBI" id="CHEBI:43474"/>
        <dbReference type="ChEBI" id="CHEBI:83421"/>
        <dbReference type="EC" id="3.1.3.16"/>
    </reaction>
</comment>
<keyword evidence="6" id="KW-0378">Hydrolase</keyword>
<dbReference type="Proteomes" id="UP000092600">
    <property type="component" value="Unassembled WGS sequence"/>
</dbReference>
<evidence type="ECO:0000256" key="10">
    <source>
        <dbReference type="ARBA" id="ARBA00047761"/>
    </source>
</evidence>
<dbReference type="CDD" id="cd00143">
    <property type="entry name" value="PP2Cc"/>
    <property type="match status" value="1"/>
</dbReference>
<dbReference type="InterPro" id="IPR001932">
    <property type="entry name" value="PPM-type_phosphatase-like_dom"/>
</dbReference>
<comment type="similarity">
    <text evidence="3">Belongs to the PP2C family.</text>
</comment>
<evidence type="ECO:0000256" key="9">
    <source>
        <dbReference type="ARBA" id="ARBA00023211"/>
    </source>
</evidence>
<dbReference type="SUPFAM" id="SSF81606">
    <property type="entry name" value="PP2C-like"/>
    <property type="match status" value="1"/>
</dbReference>
<evidence type="ECO:0000256" key="6">
    <source>
        <dbReference type="ARBA" id="ARBA00022801"/>
    </source>
</evidence>
<dbReference type="PANTHER" id="PTHR13832">
    <property type="entry name" value="PROTEIN PHOSPHATASE 2C"/>
    <property type="match status" value="1"/>
</dbReference>
<protein>
    <recommendedName>
        <fullName evidence="4">protein-serine/threonine phosphatase</fullName>
        <ecNumber evidence="4">3.1.3.16</ecNumber>
    </recommendedName>
</protein>
<keyword evidence="8" id="KW-0904">Protein phosphatase</keyword>